<evidence type="ECO:0000256" key="4">
    <source>
        <dbReference type="ARBA" id="ARBA00022452"/>
    </source>
</evidence>
<evidence type="ECO:0000256" key="2">
    <source>
        <dbReference type="ARBA" id="ARBA00007613"/>
    </source>
</evidence>
<dbReference type="GO" id="GO:0009279">
    <property type="term" value="C:cell outer membrane"/>
    <property type="evidence" value="ECO:0007669"/>
    <property type="project" value="UniProtKB-SubCell"/>
</dbReference>
<reference evidence="9 10" key="1">
    <citation type="submission" date="2020-02" db="EMBL/GenBank/DDBJ databases">
        <title>Draft genome sequence of two Spirosoma agri KCTC 52727 and Spirosoma terrae KCTC 52035.</title>
        <authorList>
            <person name="Rojas J."/>
            <person name="Ambika Manirajan B."/>
            <person name="Ratering S."/>
            <person name="Suarez C."/>
            <person name="Schnell S."/>
        </authorList>
    </citation>
    <scope>NUCLEOTIDE SEQUENCE [LARGE SCALE GENOMIC DNA]</scope>
    <source>
        <strain evidence="9 10">KCTC 52727</strain>
    </source>
</reference>
<keyword evidence="3" id="KW-0813">Transport</keyword>
<name>A0A6M0ICR8_9BACT</name>
<evidence type="ECO:0000256" key="3">
    <source>
        <dbReference type="ARBA" id="ARBA00022448"/>
    </source>
</evidence>
<keyword evidence="8" id="KW-0732">Signal</keyword>
<dbReference type="RefSeq" id="WP_164035352.1">
    <property type="nucleotide sequence ID" value="NZ_JAAGNZ010000001.1"/>
</dbReference>
<dbReference type="Gene3D" id="1.20.1600.10">
    <property type="entry name" value="Outer membrane efflux proteins (OEP)"/>
    <property type="match status" value="1"/>
</dbReference>
<comment type="subcellular location">
    <subcellularLocation>
        <location evidence="1">Cell outer membrane</location>
    </subcellularLocation>
</comment>
<feature type="chain" id="PRO_5027057069" evidence="8">
    <location>
        <begin position="19"/>
        <end position="462"/>
    </location>
</feature>
<dbReference type="SUPFAM" id="SSF56954">
    <property type="entry name" value="Outer membrane efflux proteins (OEP)"/>
    <property type="match status" value="1"/>
</dbReference>
<evidence type="ECO:0000256" key="5">
    <source>
        <dbReference type="ARBA" id="ARBA00022692"/>
    </source>
</evidence>
<dbReference type="AlphaFoldDB" id="A0A6M0ICR8"/>
<sequence length="462" mass="51765">MKLSSWILFTCLSFSALAQQPQNAIQRAQQRTFTVATIPQPGEVLTLPQAIEQAIGKNYQIQINRSQEQIARNNFTKGNAGYLPSLLFNGNSSGGLQSFRQTYLDGLRPPQEASGVFNRTTNLALNVNYTVFNGYARSALYTQLKQLLQISSVTTRANVEATVASIATSYYDVIRQLQRLIAFSQALDISRERLELARANYEVGTRSKVDFLSAQVDYNTDSASLIAQEQLLRNSKTLFNTQLVRDPLTEFAVRDTIIVRPNLELGSLQQSLNTNNPLLVSAVLNRTIADLNARLVNAQQLPLVTAQTGYNYQLQDNQGGFGIRTGRTGSFTYLVTASIPIFNGYNLKRQIQNARVNTIIAQNQESDQRLQLQLALTQTFQLYQNSLKLLNLEVLNNQLANQNVDIAYDRYRIGNSTFVEFRDVQRNSIDAQTRLIEAEFNAKAAEIELLRLSSTITQELGQ</sequence>
<keyword evidence="7" id="KW-0998">Cell outer membrane</keyword>
<evidence type="ECO:0000256" key="7">
    <source>
        <dbReference type="ARBA" id="ARBA00023237"/>
    </source>
</evidence>
<evidence type="ECO:0000256" key="1">
    <source>
        <dbReference type="ARBA" id="ARBA00004442"/>
    </source>
</evidence>
<dbReference type="Proteomes" id="UP000477386">
    <property type="component" value="Unassembled WGS sequence"/>
</dbReference>
<accession>A0A6M0ICR8</accession>
<comment type="similarity">
    <text evidence="2">Belongs to the outer membrane factor (OMF) (TC 1.B.17) family.</text>
</comment>
<evidence type="ECO:0000256" key="6">
    <source>
        <dbReference type="ARBA" id="ARBA00023136"/>
    </source>
</evidence>
<organism evidence="9 10">
    <name type="scientific">Spirosoma agri</name>
    <dbReference type="NCBI Taxonomy" id="1987381"/>
    <lineage>
        <taxon>Bacteria</taxon>
        <taxon>Pseudomonadati</taxon>
        <taxon>Bacteroidota</taxon>
        <taxon>Cytophagia</taxon>
        <taxon>Cytophagales</taxon>
        <taxon>Cytophagaceae</taxon>
        <taxon>Spirosoma</taxon>
    </lineage>
</organism>
<protein>
    <submittedName>
        <fullName evidence="9">TolC family protein</fullName>
    </submittedName>
</protein>
<keyword evidence="6" id="KW-0472">Membrane</keyword>
<keyword evidence="10" id="KW-1185">Reference proteome</keyword>
<dbReference type="PANTHER" id="PTHR30026:SF20">
    <property type="entry name" value="OUTER MEMBRANE PROTEIN TOLC"/>
    <property type="match status" value="1"/>
</dbReference>
<dbReference type="InterPro" id="IPR003423">
    <property type="entry name" value="OMP_efflux"/>
</dbReference>
<dbReference type="PANTHER" id="PTHR30026">
    <property type="entry name" value="OUTER MEMBRANE PROTEIN TOLC"/>
    <property type="match status" value="1"/>
</dbReference>
<dbReference type="EMBL" id="JAAGNZ010000001">
    <property type="protein sequence ID" value="NEU66066.1"/>
    <property type="molecule type" value="Genomic_DNA"/>
</dbReference>
<comment type="caution">
    <text evidence="9">The sequence shown here is derived from an EMBL/GenBank/DDBJ whole genome shotgun (WGS) entry which is preliminary data.</text>
</comment>
<dbReference type="GO" id="GO:0015562">
    <property type="term" value="F:efflux transmembrane transporter activity"/>
    <property type="evidence" value="ECO:0007669"/>
    <property type="project" value="InterPro"/>
</dbReference>
<feature type="signal peptide" evidence="8">
    <location>
        <begin position="1"/>
        <end position="18"/>
    </location>
</feature>
<dbReference type="InterPro" id="IPR051906">
    <property type="entry name" value="TolC-like"/>
</dbReference>
<dbReference type="GO" id="GO:1990281">
    <property type="term" value="C:efflux pump complex"/>
    <property type="evidence" value="ECO:0007669"/>
    <property type="project" value="TreeGrafter"/>
</dbReference>
<evidence type="ECO:0000256" key="8">
    <source>
        <dbReference type="SAM" id="SignalP"/>
    </source>
</evidence>
<keyword evidence="4" id="KW-1134">Transmembrane beta strand</keyword>
<dbReference type="GO" id="GO:0015288">
    <property type="term" value="F:porin activity"/>
    <property type="evidence" value="ECO:0007669"/>
    <property type="project" value="TreeGrafter"/>
</dbReference>
<proteinExistence type="inferred from homology"/>
<dbReference type="Pfam" id="PF02321">
    <property type="entry name" value="OEP"/>
    <property type="match status" value="2"/>
</dbReference>
<keyword evidence="5" id="KW-0812">Transmembrane</keyword>
<evidence type="ECO:0000313" key="9">
    <source>
        <dbReference type="EMBL" id="NEU66066.1"/>
    </source>
</evidence>
<evidence type="ECO:0000313" key="10">
    <source>
        <dbReference type="Proteomes" id="UP000477386"/>
    </source>
</evidence>
<gene>
    <name evidence="9" type="ORF">GK091_04170</name>
</gene>